<evidence type="ECO:0000313" key="5">
    <source>
        <dbReference type="Proteomes" id="UP000612362"/>
    </source>
</evidence>
<sequence length="516" mass="52865">MPATPGSREEEEERRRRAALLGIPLAGLGALDNQTQNAPTVQGTPSQPRIPNAPGTPGIQQAMGNLAPNISGAGAGLASTSGIMQQPPVYTPPSGTPSMPSGGSPSGSPGTSSPPTPPTSSGCLPWILTVLTVLVILATIGTLGFVLFTPAISLNGASEVQVGNTYQLHGQGFLPSSSVTLTLDGTRPLLVETPSEQSSLSANRLGANLALARQQSVTGKTLTVSTLGAFDVQLHIDASWSPGKHTIRATGSSWQREASIPVTVQQTGQTSTKAAPTATQTPTPSPTTTETPSPTPTPTETSTTTQPPALAGVTPQHVSLSATAGNSSNTVIVTLTTSGSGALDWQANVKDSWLKVYPPQGQIQAPGTQDVNISADASNLKGGSTYTSSVTFYHPASNTYATVTVTLTVKQANISCIETNPTSISLTSVNNSTDTARITITNCGNITSDWSASLNANWASLSQYSGTLRAGESITIVVSGSGNSLKAGTYSATITISNGEKQAVVTLTMQVSYDIR</sequence>
<accession>A0A8J3I139</accession>
<feature type="transmembrane region" description="Helical" evidence="2">
    <location>
        <begin position="124"/>
        <end position="148"/>
    </location>
</feature>
<feature type="compositionally biased region" description="Low complexity" evidence="1">
    <location>
        <begin position="270"/>
        <end position="309"/>
    </location>
</feature>
<name>A0A8J3I139_9CHLR</name>
<feature type="domain" description="BACON" evidence="3">
    <location>
        <begin position="417"/>
        <end position="511"/>
    </location>
</feature>
<dbReference type="InterPro" id="IPR024361">
    <property type="entry name" value="BACON"/>
</dbReference>
<keyword evidence="2" id="KW-0472">Membrane</keyword>
<reference evidence="4" key="1">
    <citation type="submission" date="2020-10" db="EMBL/GenBank/DDBJ databases">
        <title>Taxonomic study of unclassified bacteria belonging to the class Ktedonobacteria.</title>
        <authorList>
            <person name="Yabe S."/>
            <person name="Wang C.M."/>
            <person name="Zheng Y."/>
            <person name="Sakai Y."/>
            <person name="Cavaletti L."/>
            <person name="Monciardini P."/>
            <person name="Donadio S."/>
        </authorList>
    </citation>
    <scope>NUCLEOTIDE SEQUENCE</scope>
    <source>
        <strain evidence="4">SOSP1-1</strain>
    </source>
</reference>
<organism evidence="4 5">
    <name type="scientific">Ktedonospora formicarum</name>
    <dbReference type="NCBI Taxonomy" id="2778364"/>
    <lineage>
        <taxon>Bacteria</taxon>
        <taxon>Bacillati</taxon>
        <taxon>Chloroflexota</taxon>
        <taxon>Ktedonobacteria</taxon>
        <taxon>Ktedonobacterales</taxon>
        <taxon>Ktedonobacteraceae</taxon>
        <taxon>Ktedonospora</taxon>
    </lineage>
</organism>
<keyword evidence="2" id="KW-0812">Transmembrane</keyword>
<dbReference type="InterPro" id="IPR013783">
    <property type="entry name" value="Ig-like_fold"/>
</dbReference>
<protein>
    <recommendedName>
        <fullName evidence="3">BACON domain-containing protein</fullName>
    </recommendedName>
</protein>
<dbReference type="Pfam" id="PF19190">
    <property type="entry name" value="BACON_2"/>
    <property type="match status" value="2"/>
</dbReference>
<comment type="caution">
    <text evidence="4">The sequence shown here is derived from an EMBL/GenBank/DDBJ whole genome shotgun (WGS) entry which is preliminary data.</text>
</comment>
<evidence type="ECO:0000259" key="3">
    <source>
        <dbReference type="Pfam" id="PF19190"/>
    </source>
</evidence>
<feature type="region of interest" description="Disordered" evidence="1">
    <location>
        <begin position="263"/>
        <end position="322"/>
    </location>
</feature>
<dbReference type="Gene3D" id="2.60.40.10">
    <property type="entry name" value="Immunoglobulins"/>
    <property type="match status" value="1"/>
</dbReference>
<evidence type="ECO:0000313" key="4">
    <source>
        <dbReference type="EMBL" id="GHO45661.1"/>
    </source>
</evidence>
<feature type="compositionally biased region" description="Polar residues" evidence="1">
    <location>
        <begin position="32"/>
        <end position="49"/>
    </location>
</feature>
<gene>
    <name evidence="4" type="ORF">KSX_38240</name>
</gene>
<dbReference type="RefSeq" id="WP_220194973.1">
    <property type="nucleotide sequence ID" value="NZ_BNJF01000001.1"/>
</dbReference>
<evidence type="ECO:0000256" key="2">
    <source>
        <dbReference type="SAM" id="Phobius"/>
    </source>
</evidence>
<evidence type="ECO:0000256" key="1">
    <source>
        <dbReference type="SAM" id="MobiDB-lite"/>
    </source>
</evidence>
<feature type="region of interest" description="Disordered" evidence="1">
    <location>
        <begin position="27"/>
        <end position="119"/>
    </location>
</feature>
<dbReference type="Proteomes" id="UP000612362">
    <property type="component" value="Unassembled WGS sequence"/>
</dbReference>
<proteinExistence type="predicted"/>
<dbReference type="EMBL" id="BNJF01000001">
    <property type="protein sequence ID" value="GHO45661.1"/>
    <property type="molecule type" value="Genomic_DNA"/>
</dbReference>
<keyword evidence="5" id="KW-1185">Reference proteome</keyword>
<dbReference type="AlphaFoldDB" id="A0A8J3I139"/>
<feature type="domain" description="BACON" evidence="3">
    <location>
        <begin position="322"/>
        <end position="389"/>
    </location>
</feature>
<feature type="compositionally biased region" description="Low complexity" evidence="1">
    <location>
        <begin position="96"/>
        <end position="111"/>
    </location>
</feature>
<keyword evidence="2" id="KW-1133">Transmembrane helix</keyword>